<evidence type="ECO:0000313" key="5">
    <source>
        <dbReference type="Proteomes" id="UP000537326"/>
    </source>
</evidence>
<feature type="domain" description="HTH tetR-type" evidence="3">
    <location>
        <begin position="24"/>
        <end position="83"/>
    </location>
</feature>
<dbReference type="InterPro" id="IPR009057">
    <property type="entry name" value="Homeodomain-like_sf"/>
</dbReference>
<name>A0A7Y9YHZ5_9ACTN</name>
<evidence type="ECO:0000256" key="2">
    <source>
        <dbReference type="PROSITE-ProRule" id="PRU00335"/>
    </source>
</evidence>
<reference evidence="4 5" key="1">
    <citation type="submission" date="2020-07" db="EMBL/GenBank/DDBJ databases">
        <title>Sequencing the genomes of 1000 actinobacteria strains.</title>
        <authorList>
            <person name="Klenk H.-P."/>
        </authorList>
    </citation>
    <scope>NUCLEOTIDE SEQUENCE [LARGE SCALE GENOMIC DNA]</scope>
    <source>
        <strain evidence="4 5">DSM 18248</strain>
    </source>
</reference>
<sequence>MVEVGKWVDSTVRRRTAGDDGARARRRRHIAEAALLAVDDIGIEAGTAVIAERAEMPRPHIYRYFASREDLDSEMVRLAARRLNDHIRPHLSHRGTPLMVVQGLVEACATWADAHPHLYRLLAARGHSRTLHQARMGRTRLLDEIAVAARGYTNAAPSSFPEGILVGVMGMVDATIIWWLDQRDESLDVMTERLSDHVTLVLLRALSGRGIDLDPAVELEPFVRE</sequence>
<evidence type="ECO:0000259" key="3">
    <source>
        <dbReference type="PROSITE" id="PS50977"/>
    </source>
</evidence>
<dbReference type="RefSeq" id="WP_300388948.1">
    <property type="nucleotide sequence ID" value="NZ_BAAAPP010000006.1"/>
</dbReference>
<gene>
    <name evidence="4" type="ORF">BKA05_003092</name>
</gene>
<comment type="caution">
    <text evidence="4">The sequence shown here is derived from an EMBL/GenBank/DDBJ whole genome shotgun (WGS) entry which is preliminary data.</text>
</comment>
<dbReference type="InterPro" id="IPR036271">
    <property type="entry name" value="Tet_transcr_reg_TetR-rel_C_sf"/>
</dbReference>
<accession>A0A7Y9YHZ5</accession>
<keyword evidence="5" id="KW-1185">Reference proteome</keyword>
<dbReference type="Gene3D" id="1.10.357.10">
    <property type="entry name" value="Tetracycline Repressor, domain 2"/>
    <property type="match status" value="1"/>
</dbReference>
<evidence type="ECO:0000256" key="1">
    <source>
        <dbReference type="ARBA" id="ARBA00023125"/>
    </source>
</evidence>
<feature type="DNA-binding region" description="H-T-H motif" evidence="2">
    <location>
        <begin position="46"/>
        <end position="65"/>
    </location>
</feature>
<proteinExistence type="predicted"/>
<dbReference type="InterPro" id="IPR001647">
    <property type="entry name" value="HTH_TetR"/>
</dbReference>
<dbReference type="SUPFAM" id="SSF46689">
    <property type="entry name" value="Homeodomain-like"/>
    <property type="match status" value="1"/>
</dbReference>
<evidence type="ECO:0000313" key="4">
    <source>
        <dbReference type="EMBL" id="NYI11577.1"/>
    </source>
</evidence>
<dbReference type="SUPFAM" id="SSF48498">
    <property type="entry name" value="Tetracyclin repressor-like, C-terminal domain"/>
    <property type="match status" value="1"/>
</dbReference>
<dbReference type="GO" id="GO:0003677">
    <property type="term" value="F:DNA binding"/>
    <property type="evidence" value="ECO:0007669"/>
    <property type="project" value="UniProtKB-UniRule"/>
</dbReference>
<dbReference type="Proteomes" id="UP000537326">
    <property type="component" value="Unassembled WGS sequence"/>
</dbReference>
<keyword evidence="1 2" id="KW-0238">DNA-binding</keyword>
<organism evidence="4 5">
    <name type="scientific">Nocardioides marinus</name>
    <dbReference type="NCBI Taxonomy" id="374514"/>
    <lineage>
        <taxon>Bacteria</taxon>
        <taxon>Bacillati</taxon>
        <taxon>Actinomycetota</taxon>
        <taxon>Actinomycetes</taxon>
        <taxon>Propionibacteriales</taxon>
        <taxon>Nocardioidaceae</taxon>
        <taxon>Nocardioides</taxon>
    </lineage>
</organism>
<dbReference type="PROSITE" id="PS50977">
    <property type="entry name" value="HTH_TETR_2"/>
    <property type="match status" value="1"/>
</dbReference>
<dbReference type="Pfam" id="PF00440">
    <property type="entry name" value="TetR_N"/>
    <property type="match status" value="1"/>
</dbReference>
<dbReference type="EMBL" id="JACBZI010000001">
    <property type="protein sequence ID" value="NYI11577.1"/>
    <property type="molecule type" value="Genomic_DNA"/>
</dbReference>
<dbReference type="AlphaFoldDB" id="A0A7Y9YHZ5"/>
<protein>
    <submittedName>
        <fullName evidence="4">AcrR family transcriptional regulator</fullName>
    </submittedName>
</protein>